<evidence type="ECO:0000313" key="3">
    <source>
        <dbReference type="Proteomes" id="UP000499080"/>
    </source>
</evidence>
<dbReference type="GO" id="GO:0003824">
    <property type="term" value="F:catalytic activity"/>
    <property type="evidence" value="ECO:0007669"/>
    <property type="project" value="InterPro"/>
</dbReference>
<dbReference type="SUPFAM" id="SSF56219">
    <property type="entry name" value="DNase I-like"/>
    <property type="match status" value="1"/>
</dbReference>
<dbReference type="InterPro" id="IPR005135">
    <property type="entry name" value="Endo/exonuclease/phosphatase"/>
</dbReference>
<comment type="caution">
    <text evidence="2">The sequence shown here is derived from an EMBL/GenBank/DDBJ whole genome shotgun (WGS) entry which is preliminary data.</text>
</comment>
<feature type="domain" description="Endonuclease/exonuclease/phosphatase" evidence="1">
    <location>
        <begin position="95"/>
        <end position="170"/>
    </location>
</feature>
<protein>
    <recommendedName>
        <fullName evidence="1">Endonuclease/exonuclease/phosphatase domain-containing protein</fullName>
    </recommendedName>
</protein>
<dbReference type="Proteomes" id="UP000499080">
    <property type="component" value="Unassembled WGS sequence"/>
</dbReference>
<evidence type="ECO:0000313" key="2">
    <source>
        <dbReference type="EMBL" id="GBM33179.1"/>
    </source>
</evidence>
<proteinExistence type="predicted"/>
<dbReference type="EMBL" id="BGPR01000726">
    <property type="protein sequence ID" value="GBM33179.1"/>
    <property type="molecule type" value="Genomic_DNA"/>
</dbReference>
<evidence type="ECO:0000259" key="1">
    <source>
        <dbReference type="Pfam" id="PF14529"/>
    </source>
</evidence>
<sequence>MAIRSNSCFLSCGHLNFNHCRRANVQLAQDFIVSVNDPYFWESKVTEFPAGIRKYFYDYKPLDGFLISNLDIKVFPLKILKKLAIKIELSGEKLFLISVYCPPSDDLGENINEITALLLRFPEEKIIILRDFNAKSSIWGPRNTDKRGNIVRDLISQFDLVVLNDSDHSLYRTDQNGGLMSYSI</sequence>
<dbReference type="Pfam" id="PF14529">
    <property type="entry name" value="Exo_endo_phos_2"/>
    <property type="match status" value="1"/>
</dbReference>
<accession>A0A4Y2EY11</accession>
<dbReference type="InterPro" id="IPR036691">
    <property type="entry name" value="Endo/exonu/phosph_ase_sf"/>
</dbReference>
<reference evidence="2 3" key="1">
    <citation type="journal article" date="2019" name="Sci. Rep.">
        <title>Orb-weaving spider Araneus ventricosus genome elucidates the spidroin gene catalogue.</title>
        <authorList>
            <person name="Kono N."/>
            <person name="Nakamura H."/>
            <person name="Ohtoshi R."/>
            <person name="Moran D.A.P."/>
            <person name="Shinohara A."/>
            <person name="Yoshida Y."/>
            <person name="Fujiwara M."/>
            <person name="Mori M."/>
            <person name="Tomita M."/>
            <person name="Arakawa K."/>
        </authorList>
    </citation>
    <scope>NUCLEOTIDE SEQUENCE [LARGE SCALE GENOMIC DNA]</scope>
</reference>
<dbReference type="AlphaFoldDB" id="A0A4Y2EY11"/>
<organism evidence="2 3">
    <name type="scientific">Araneus ventricosus</name>
    <name type="common">Orbweaver spider</name>
    <name type="synonym">Epeira ventricosa</name>
    <dbReference type="NCBI Taxonomy" id="182803"/>
    <lineage>
        <taxon>Eukaryota</taxon>
        <taxon>Metazoa</taxon>
        <taxon>Ecdysozoa</taxon>
        <taxon>Arthropoda</taxon>
        <taxon>Chelicerata</taxon>
        <taxon>Arachnida</taxon>
        <taxon>Araneae</taxon>
        <taxon>Araneomorphae</taxon>
        <taxon>Entelegynae</taxon>
        <taxon>Araneoidea</taxon>
        <taxon>Araneidae</taxon>
        <taxon>Araneus</taxon>
    </lineage>
</organism>
<gene>
    <name evidence="2" type="ORF">AVEN_83687_1</name>
</gene>
<dbReference type="OrthoDB" id="6437038at2759"/>
<keyword evidence="3" id="KW-1185">Reference proteome</keyword>
<dbReference type="PANTHER" id="PTHR33273">
    <property type="entry name" value="DOMAIN-CONTAINING PROTEIN, PUTATIVE-RELATED"/>
    <property type="match status" value="1"/>
</dbReference>
<dbReference type="Gene3D" id="3.60.10.10">
    <property type="entry name" value="Endonuclease/exonuclease/phosphatase"/>
    <property type="match status" value="1"/>
</dbReference>
<dbReference type="PANTHER" id="PTHR33273:SF4">
    <property type="entry name" value="ENDONUCLEASE_EXONUCLEASE_PHOSPHATASE DOMAIN-CONTAINING PROTEIN"/>
    <property type="match status" value="1"/>
</dbReference>
<name>A0A4Y2EY11_ARAVE</name>